<dbReference type="RefSeq" id="WP_047196245.1">
    <property type="nucleotide sequence ID" value="NZ_CP011371.1"/>
</dbReference>
<dbReference type="STRING" id="413882.AAW51_4326"/>
<keyword evidence="9 10" id="KW-0472">Membrane</keyword>
<dbReference type="OrthoDB" id="5297029at2"/>
<evidence type="ECO:0000256" key="6">
    <source>
        <dbReference type="ARBA" id="ARBA00022692"/>
    </source>
</evidence>
<feature type="region of interest" description="Disordered" evidence="11">
    <location>
        <begin position="50"/>
        <end position="72"/>
    </location>
</feature>
<sequence>MSAAAASADAPAKKSPKKLILGIVAVLVVLLLAGAAALVLLKKPAESDEEGAEEEEVAAVEHEAGKGKKGAKAGPPVFLPLDPFTVNLADKDAERYAQVGITLEVDTPEMAEQLKGYMPAIRNNVLMVLAHKTSVELLERAGKEKLAAEIMRESVRPMGIEIPDPDQAAAEEEEEAPKSSKKKKKKKKAPYNPVHQVHFSNFIIQ</sequence>
<evidence type="ECO:0000256" key="1">
    <source>
        <dbReference type="ARBA" id="ARBA00002254"/>
    </source>
</evidence>
<keyword evidence="10" id="KW-0997">Cell inner membrane</keyword>
<feature type="region of interest" description="Disordered" evidence="11">
    <location>
        <begin position="157"/>
        <end position="205"/>
    </location>
</feature>
<keyword evidence="8 10" id="KW-1133">Transmembrane helix</keyword>
<reference evidence="12 13" key="1">
    <citation type="submission" date="2015-05" db="EMBL/GenBank/DDBJ databases">
        <authorList>
            <person name="Tang B."/>
            <person name="Yu Y."/>
        </authorList>
    </citation>
    <scope>NUCLEOTIDE SEQUENCE [LARGE SCALE GENOMIC DNA]</scope>
    <source>
        <strain evidence="12 13">DSM 7029</strain>
    </source>
</reference>
<comment type="subcellular location">
    <subcellularLocation>
        <location evidence="10">Cell inner membrane</location>
    </subcellularLocation>
    <subcellularLocation>
        <location evidence="2">Cell membrane</location>
        <topology evidence="2">Single-pass membrane protein</topology>
    </subcellularLocation>
</comment>
<name>A0A0G3BNP2_9BURK</name>
<evidence type="ECO:0000313" key="13">
    <source>
        <dbReference type="Proteomes" id="UP000035352"/>
    </source>
</evidence>
<keyword evidence="13" id="KW-1185">Reference proteome</keyword>
<dbReference type="KEGG" id="pbh:AAW51_4326"/>
<dbReference type="GO" id="GO:0005886">
    <property type="term" value="C:plasma membrane"/>
    <property type="evidence" value="ECO:0007669"/>
    <property type="project" value="UniProtKB-SubCell"/>
</dbReference>
<keyword evidence="6 10" id="KW-0812">Transmembrane</keyword>
<keyword evidence="12" id="KW-0282">Flagellum</keyword>
<dbReference type="Proteomes" id="UP000035352">
    <property type="component" value="Chromosome"/>
</dbReference>
<evidence type="ECO:0000313" key="12">
    <source>
        <dbReference type="EMBL" id="AKJ31017.1"/>
    </source>
</evidence>
<keyword evidence="5 10" id="KW-0145">Chemotaxis</keyword>
<dbReference type="PATRIC" id="fig|413882.6.peg.4523"/>
<dbReference type="EMBL" id="CP011371">
    <property type="protein sequence ID" value="AKJ31017.1"/>
    <property type="molecule type" value="Genomic_DNA"/>
</dbReference>
<gene>
    <name evidence="12" type="primary">fliL</name>
    <name evidence="12" type="ORF">AAW51_4326</name>
</gene>
<evidence type="ECO:0000256" key="3">
    <source>
        <dbReference type="ARBA" id="ARBA00008281"/>
    </source>
</evidence>
<protein>
    <recommendedName>
        <fullName evidence="10">Flagellar protein FliL</fullName>
    </recommendedName>
</protein>
<comment type="similarity">
    <text evidence="3 10">Belongs to the FliL family.</text>
</comment>
<evidence type="ECO:0000256" key="4">
    <source>
        <dbReference type="ARBA" id="ARBA00022475"/>
    </source>
</evidence>
<dbReference type="PANTHER" id="PTHR35091:SF2">
    <property type="entry name" value="FLAGELLAR PROTEIN FLIL"/>
    <property type="match status" value="1"/>
</dbReference>
<evidence type="ECO:0000256" key="10">
    <source>
        <dbReference type="RuleBase" id="RU364125"/>
    </source>
</evidence>
<dbReference type="GO" id="GO:0006935">
    <property type="term" value="P:chemotaxis"/>
    <property type="evidence" value="ECO:0007669"/>
    <property type="project" value="UniProtKB-KW"/>
</dbReference>
<keyword evidence="7 10" id="KW-0283">Flagellar rotation</keyword>
<dbReference type="PANTHER" id="PTHR35091">
    <property type="entry name" value="FLAGELLAR PROTEIN FLIL"/>
    <property type="match status" value="1"/>
</dbReference>
<dbReference type="GO" id="GO:0071978">
    <property type="term" value="P:bacterial-type flagellum-dependent swarming motility"/>
    <property type="evidence" value="ECO:0007669"/>
    <property type="project" value="TreeGrafter"/>
</dbReference>
<comment type="function">
    <text evidence="1 10">Controls the rotational direction of flagella during chemotaxis.</text>
</comment>
<dbReference type="InterPro" id="IPR005503">
    <property type="entry name" value="FliL"/>
</dbReference>
<organism evidence="12 13">
    <name type="scientific">Caldimonas brevitalea</name>
    <dbReference type="NCBI Taxonomy" id="413882"/>
    <lineage>
        <taxon>Bacteria</taxon>
        <taxon>Pseudomonadati</taxon>
        <taxon>Pseudomonadota</taxon>
        <taxon>Betaproteobacteria</taxon>
        <taxon>Burkholderiales</taxon>
        <taxon>Sphaerotilaceae</taxon>
        <taxon>Caldimonas</taxon>
    </lineage>
</organism>
<dbReference type="GO" id="GO:0009425">
    <property type="term" value="C:bacterial-type flagellum basal body"/>
    <property type="evidence" value="ECO:0007669"/>
    <property type="project" value="InterPro"/>
</dbReference>
<evidence type="ECO:0000256" key="9">
    <source>
        <dbReference type="ARBA" id="ARBA00023136"/>
    </source>
</evidence>
<evidence type="ECO:0000256" key="7">
    <source>
        <dbReference type="ARBA" id="ARBA00022779"/>
    </source>
</evidence>
<keyword evidence="12" id="KW-0969">Cilium</keyword>
<accession>A0A0G3BNP2</accession>
<evidence type="ECO:0000256" key="11">
    <source>
        <dbReference type="SAM" id="MobiDB-lite"/>
    </source>
</evidence>
<feature type="transmembrane region" description="Helical" evidence="10">
    <location>
        <begin position="19"/>
        <end position="41"/>
    </location>
</feature>
<keyword evidence="12" id="KW-0966">Cell projection</keyword>
<proteinExistence type="inferred from homology"/>
<feature type="compositionally biased region" description="Basic residues" evidence="11">
    <location>
        <begin position="179"/>
        <end position="189"/>
    </location>
</feature>
<keyword evidence="4" id="KW-1003">Cell membrane</keyword>
<evidence type="ECO:0000256" key="8">
    <source>
        <dbReference type="ARBA" id="ARBA00022989"/>
    </source>
</evidence>
<evidence type="ECO:0000256" key="2">
    <source>
        <dbReference type="ARBA" id="ARBA00004162"/>
    </source>
</evidence>
<dbReference type="Pfam" id="PF03748">
    <property type="entry name" value="FliL"/>
    <property type="match status" value="1"/>
</dbReference>
<dbReference type="AlphaFoldDB" id="A0A0G3BNP2"/>
<evidence type="ECO:0000256" key="5">
    <source>
        <dbReference type="ARBA" id="ARBA00022500"/>
    </source>
</evidence>